<dbReference type="Gene3D" id="2.120.10.30">
    <property type="entry name" value="TolB, C-terminal domain"/>
    <property type="match status" value="1"/>
</dbReference>
<dbReference type="Proteomes" id="UP000261223">
    <property type="component" value="Unassembled WGS sequence"/>
</dbReference>
<accession>A0A3E4UJ96</accession>
<gene>
    <name evidence="2" type="ORF">DXC34_17095</name>
</gene>
<evidence type="ECO:0000313" key="2">
    <source>
        <dbReference type="EMBL" id="RGM09601.1"/>
    </source>
</evidence>
<dbReference type="EMBL" id="QSSV01000031">
    <property type="protein sequence ID" value="RGM09601.1"/>
    <property type="molecule type" value="Genomic_DNA"/>
</dbReference>
<keyword evidence="1" id="KW-0732">Signal</keyword>
<proteinExistence type="predicted"/>
<feature type="signal peptide" evidence="1">
    <location>
        <begin position="1"/>
        <end position="21"/>
    </location>
</feature>
<name>A0A3E4UJ96_BACSE</name>
<feature type="chain" id="PRO_5017705378" evidence="1">
    <location>
        <begin position="22"/>
        <end position="362"/>
    </location>
</feature>
<organism evidence="2 3">
    <name type="scientific">Bacteroides stercoris</name>
    <dbReference type="NCBI Taxonomy" id="46506"/>
    <lineage>
        <taxon>Bacteria</taxon>
        <taxon>Pseudomonadati</taxon>
        <taxon>Bacteroidota</taxon>
        <taxon>Bacteroidia</taxon>
        <taxon>Bacteroidales</taxon>
        <taxon>Bacteroidaceae</taxon>
        <taxon>Bacteroides</taxon>
    </lineage>
</organism>
<dbReference type="AlphaFoldDB" id="A0A3E4UJ96"/>
<dbReference type="InterPro" id="IPR011042">
    <property type="entry name" value="6-blade_b-propeller_TolB-like"/>
</dbReference>
<evidence type="ECO:0000256" key="1">
    <source>
        <dbReference type="SAM" id="SignalP"/>
    </source>
</evidence>
<dbReference type="RefSeq" id="WP_117742558.1">
    <property type="nucleotide sequence ID" value="NZ_QSSV01000031.1"/>
</dbReference>
<dbReference type="SUPFAM" id="SSF63825">
    <property type="entry name" value="YWTD domain"/>
    <property type="match status" value="1"/>
</dbReference>
<reference evidence="2 3" key="1">
    <citation type="submission" date="2018-08" db="EMBL/GenBank/DDBJ databases">
        <title>A genome reference for cultivated species of the human gut microbiota.</title>
        <authorList>
            <person name="Zou Y."/>
            <person name="Xue W."/>
            <person name="Luo G."/>
        </authorList>
    </citation>
    <scope>NUCLEOTIDE SEQUENCE [LARGE SCALE GENOMIC DNA]</scope>
    <source>
        <strain evidence="2 3">TF03-6</strain>
    </source>
</reference>
<protein>
    <submittedName>
        <fullName evidence="2">6-bladed beta-propeller</fullName>
    </submittedName>
</protein>
<dbReference type="PROSITE" id="PS51257">
    <property type="entry name" value="PROKAR_LIPOPROTEIN"/>
    <property type="match status" value="1"/>
</dbReference>
<evidence type="ECO:0000313" key="3">
    <source>
        <dbReference type="Proteomes" id="UP000261223"/>
    </source>
</evidence>
<dbReference type="Pfam" id="PF17170">
    <property type="entry name" value="DUF5128"/>
    <property type="match status" value="1"/>
</dbReference>
<sequence>MNYLKLCYAIFLLYVMFACSSKTNRVEEGNICIIDYSSLKKCELDDFFKNKRCEYVLLNDSSEKSMFGRPDKIEIQNGYIYIADQRMRVLVVYDINGKVVTSVGHRGQGPAEYVNLTDFDVDSVGNICILDGRLDKVLFYDSNFQFIREKALPFEADIIQFVQHGKMLCGLSSWNRGEHEGDKIVMTDIDMNVMNTFLQYDKYVDPAYWISNYQFAKSEDYIAYNQTINDDIIVFTHSGVWKEVIRFDFGDKAVPDEYKINIEPKLSDFDNFCMLKKIYAVTDKYVIGTLWEHRKTKMFIVDRALKVCYLSDEIAPMDLNFVCGYCKKGIVSNLIETNEMYPDSVNNHLISEKAVLKIQSVN</sequence>
<comment type="caution">
    <text evidence="2">The sequence shown here is derived from an EMBL/GenBank/DDBJ whole genome shotgun (WGS) entry which is preliminary data.</text>
</comment>